<evidence type="ECO:0000256" key="3">
    <source>
        <dbReference type="ARBA" id="ARBA00023163"/>
    </source>
</evidence>
<dbReference type="PANTHER" id="PTHR30204">
    <property type="entry name" value="REDOX-CYCLING DRUG-SENSING TRANSCRIPTIONAL ACTIVATOR SOXR"/>
    <property type="match status" value="1"/>
</dbReference>
<keyword evidence="6" id="KW-1185">Reference proteome</keyword>
<evidence type="ECO:0000256" key="1">
    <source>
        <dbReference type="ARBA" id="ARBA00023015"/>
    </source>
</evidence>
<dbReference type="PROSITE" id="PS50937">
    <property type="entry name" value="HTH_MERR_2"/>
    <property type="match status" value="1"/>
</dbReference>
<dbReference type="Gene3D" id="1.10.1660.10">
    <property type="match status" value="1"/>
</dbReference>
<dbReference type="SUPFAM" id="SSF46955">
    <property type="entry name" value="Putative DNA-binding domain"/>
    <property type="match status" value="1"/>
</dbReference>
<keyword evidence="1" id="KW-0805">Transcription regulation</keyword>
<dbReference type="InterPro" id="IPR009061">
    <property type="entry name" value="DNA-bd_dom_put_sf"/>
</dbReference>
<keyword evidence="2" id="KW-0238">DNA-binding</keyword>
<dbReference type="InterPro" id="IPR047057">
    <property type="entry name" value="MerR_fam"/>
</dbReference>
<dbReference type="PANTHER" id="PTHR30204:SF94">
    <property type="entry name" value="HEAVY METAL-DEPENDENT TRANSCRIPTIONAL REGULATOR HI_0293-RELATED"/>
    <property type="match status" value="1"/>
</dbReference>
<dbReference type="SMART" id="SM00422">
    <property type="entry name" value="HTH_MERR"/>
    <property type="match status" value="1"/>
</dbReference>
<organism evidence="5 6">
    <name type="scientific">Roseburia porci</name>
    <dbReference type="NCBI Taxonomy" id="2605790"/>
    <lineage>
        <taxon>Bacteria</taxon>
        <taxon>Bacillati</taxon>
        <taxon>Bacillota</taxon>
        <taxon>Clostridia</taxon>
        <taxon>Lachnospirales</taxon>
        <taxon>Lachnospiraceae</taxon>
        <taxon>Roseburia</taxon>
    </lineage>
</organism>
<dbReference type="RefSeq" id="WP_154430817.1">
    <property type="nucleotide sequence ID" value="NZ_VUNI01000027.1"/>
</dbReference>
<evidence type="ECO:0000313" key="5">
    <source>
        <dbReference type="EMBL" id="MST75848.1"/>
    </source>
</evidence>
<keyword evidence="3" id="KW-0804">Transcription</keyword>
<protein>
    <submittedName>
        <fullName evidence="5">MerR family transcriptional regulator</fullName>
    </submittedName>
</protein>
<proteinExistence type="predicted"/>
<sequence>MEIKTRYTIHDVAALLGISPDAIRLYEKEGLVFPLRDPNNGYRYYEFAQIHRILGISLYRQLGVGIAEIRELLSGRSFDELCDHFDSMIELNERKIEQLQQQTEKMRFMKTHLENLNKGYETYSIRQLPDAYVVYHQEHALLLYKEIKTLFQSPVFSFGNFCYHLQKEENEKYQSQTLEFIIQKKMLELSPWKNAAESFPAQKGSRCLYTVKTSPGHAAWDLSDMEQYAKENGLRCEKYAYAFFVYSMLQEETIQDYYEIYIPLVESY</sequence>
<reference evidence="5 6" key="1">
    <citation type="submission" date="2019-08" db="EMBL/GenBank/DDBJ databases">
        <title>In-depth cultivation of the pig gut microbiome towards novel bacterial diversity and tailored functional studies.</title>
        <authorList>
            <person name="Wylensek D."/>
            <person name="Hitch T.C.A."/>
            <person name="Clavel T."/>
        </authorList>
    </citation>
    <scope>NUCLEOTIDE SEQUENCE [LARGE SCALE GENOMIC DNA]</scope>
    <source>
        <strain evidence="5 6">MUC/MUC-530-WT-4D</strain>
    </source>
</reference>
<name>A0A6L5YU00_9FIRM</name>
<gene>
    <name evidence="5" type="ORF">FYJ75_12735</name>
</gene>
<dbReference type="EMBL" id="VUNI01000027">
    <property type="protein sequence ID" value="MST75848.1"/>
    <property type="molecule type" value="Genomic_DNA"/>
</dbReference>
<evidence type="ECO:0000313" key="6">
    <source>
        <dbReference type="Proteomes" id="UP000474024"/>
    </source>
</evidence>
<evidence type="ECO:0000256" key="2">
    <source>
        <dbReference type="ARBA" id="ARBA00023125"/>
    </source>
</evidence>
<evidence type="ECO:0000259" key="4">
    <source>
        <dbReference type="PROSITE" id="PS50937"/>
    </source>
</evidence>
<feature type="domain" description="HTH merR-type" evidence="4">
    <location>
        <begin position="6"/>
        <end position="75"/>
    </location>
</feature>
<dbReference type="InterPro" id="IPR000551">
    <property type="entry name" value="MerR-type_HTH_dom"/>
</dbReference>
<dbReference type="Pfam" id="PF13411">
    <property type="entry name" value="MerR_1"/>
    <property type="match status" value="1"/>
</dbReference>
<dbReference type="AlphaFoldDB" id="A0A6L5YU00"/>
<dbReference type="CDD" id="cd00592">
    <property type="entry name" value="HTH_MerR-like"/>
    <property type="match status" value="1"/>
</dbReference>
<dbReference type="GO" id="GO:0003677">
    <property type="term" value="F:DNA binding"/>
    <property type="evidence" value="ECO:0007669"/>
    <property type="project" value="UniProtKB-KW"/>
</dbReference>
<accession>A0A6L5YU00</accession>
<dbReference type="Proteomes" id="UP000474024">
    <property type="component" value="Unassembled WGS sequence"/>
</dbReference>
<dbReference type="GO" id="GO:0003700">
    <property type="term" value="F:DNA-binding transcription factor activity"/>
    <property type="evidence" value="ECO:0007669"/>
    <property type="project" value="InterPro"/>
</dbReference>
<comment type="caution">
    <text evidence="5">The sequence shown here is derived from an EMBL/GenBank/DDBJ whole genome shotgun (WGS) entry which is preliminary data.</text>
</comment>